<name>A0A822YBA3_NELNU</name>
<evidence type="ECO:0000259" key="12">
    <source>
        <dbReference type="PROSITE" id="PS50089"/>
    </source>
</evidence>
<feature type="compositionally biased region" description="Polar residues" evidence="10">
    <location>
        <begin position="564"/>
        <end position="575"/>
    </location>
</feature>
<accession>A0A822YBA3</accession>
<evidence type="ECO:0000256" key="4">
    <source>
        <dbReference type="ARBA" id="ARBA00022771"/>
    </source>
</evidence>
<dbReference type="PROSITE" id="PS01359">
    <property type="entry name" value="ZF_PHD_1"/>
    <property type="match status" value="1"/>
</dbReference>
<feature type="region of interest" description="Disordered" evidence="10">
    <location>
        <begin position="748"/>
        <end position="788"/>
    </location>
</feature>
<evidence type="ECO:0000256" key="6">
    <source>
        <dbReference type="ARBA" id="ARBA00023015"/>
    </source>
</evidence>
<keyword evidence="5" id="KW-0862">Zinc</keyword>
<evidence type="ECO:0000256" key="1">
    <source>
        <dbReference type="ARBA" id="ARBA00004123"/>
    </source>
</evidence>
<comment type="caution">
    <text evidence="13">The sequence shown here is derived from an EMBL/GenBank/DDBJ whole genome shotgun (WGS) entry which is preliminary data.</text>
</comment>
<keyword evidence="2" id="KW-0479">Metal-binding</keyword>
<dbReference type="PROSITE" id="PS50089">
    <property type="entry name" value="ZF_RING_2"/>
    <property type="match status" value="1"/>
</dbReference>
<evidence type="ECO:0000256" key="3">
    <source>
        <dbReference type="ARBA" id="ARBA00022737"/>
    </source>
</evidence>
<evidence type="ECO:0000313" key="13">
    <source>
        <dbReference type="EMBL" id="DAD29717.1"/>
    </source>
</evidence>
<evidence type="ECO:0000259" key="11">
    <source>
        <dbReference type="PROSITE" id="PS50016"/>
    </source>
</evidence>
<dbReference type="InterPro" id="IPR019786">
    <property type="entry name" value="Zinc_finger_PHD-type_CS"/>
</dbReference>
<keyword evidence="6" id="KW-0805">Transcription regulation</keyword>
<keyword evidence="4 9" id="KW-0863">Zinc-finger</keyword>
<dbReference type="EMBL" id="DUZY01000002">
    <property type="protein sequence ID" value="DAD29717.1"/>
    <property type="molecule type" value="Genomic_DNA"/>
</dbReference>
<dbReference type="CDD" id="cd16448">
    <property type="entry name" value="RING-H2"/>
    <property type="match status" value="1"/>
</dbReference>
<dbReference type="SUPFAM" id="SSF57903">
    <property type="entry name" value="FYVE/PHD zinc finger"/>
    <property type="match status" value="3"/>
</dbReference>
<dbReference type="InterPro" id="IPR001965">
    <property type="entry name" value="Znf_PHD"/>
</dbReference>
<dbReference type="InterPro" id="IPR001841">
    <property type="entry name" value="Znf_RING"/>
</dbReference>
<dbReference type="Gene3D" id="3.30.40.10">
    <property type="entry name" value="Zinc/RING finger domain, C3HC4 (zinc finger)"/>
    <property type="match status" value="3"/>
</dbReference>
<dbReference type="SMART" id="SM00249">
    <property type="entry name" value="PHD"/>
    <property type="match status" value="3"/>
</dbReference>
<keyword evidence="14" id="KW-1185">Reference proteome</keyword>
<dbReference type="InterPro" id="IPR011011">
    <property type="entry name" value="Znf_FYVE_PHD"/>
</dbReference>
<comment type="subcellular location">
    <subcellularLocation>
        <location evidence="1">Nucleus</location>
    </subcellularLocation>
</comment>
<keyword evidence="3" id="KW-0677">Repeat</keyword>
<evidence type="ECO:0000313" key="14">
    <source>
        <dbReference type="Proteomes" id="UP000607653"/>
    </source>
</evidence>
<keyword evidence="7" id="KW-0804">Transcription</keyword>
<feature type="domain" description="RING-type" evidence="12">
    <location>
        <begin position="148"/>
        <end position="201"/>
    </location>
</feature>
<protein>
    <submittedName>
        <fullName evidence="13">Uncharacterized protein</fullName>
    </submittedName>
</protein>
<feature type="compositionally biased region" description="Polar residues" evidence="10">
    <location>
        <begin position="583"/>
        <end position="596"/>
    </location>
</feature>
<dbReference type="GO" id="GO:0005634">
    <property type="term" value="C:nucleus"/>
    <property type="evidence" value="ECO:0007669"/>
    <property type="project" value="UniProtKB-SubCell"/>
</dbReference>
<dbReference type="Proteomes" id="UP000607653">
    <property type="component" value="Unassembled WGS sequence"/>
</dbReference>
<dbReference type="FunFam" id="3.30.40.10:FF:000238">
    <property type="entry name" value="PHD finger family protein"/>
    <property type="match status" value="1"/>
</dbReference>
<dbReference type="Pfam" id="PF00628">
    <property type="entry name" value="PHD"/>
    <property type="match status" value="1"/>
</dbReference>
<dbReference type="PANTHER" id="PTHR45888:SF4">
    <property type="entry name" value="PHD FINGER PROTEIN 10"/>
    <property type="match status" value="1"/>
</dbReference>
<keyword evidence="8" id="KW-0539">Nucleus</keyword>
<evidence type="ECO:0000256" key="10">
    <source>
        <dbReference type="SAM" id="MobiDB-lite"/>
    </source>
</evidence>
<feature type="region of interest" description="Disordered" evidence="10">
    <location>
        <begin position="449"/>
        <end position="468"/>
    </location>
</feature>
<dbReference type="PANTHER" id="PTHR45888">
    <property type="entry name" value="HL01030P-RELATED"/>
    <property type="match status" value="1"/>
</dbReference>
<organism evidence="13 14">
    <name type="scientific">Nelumbo nucifera</name>
    <name type="common">Sacred lotus</name>
    <dbReference type="NCBI Taxonomy" id="4432"/>
    <lineage>
        <taxon>Eukaryota</taxon>
        <taxon>Viridiplantae</taxon>
        <taxon>Streptophyta</taxon>
        <taxon>Embryophyta</taxon>
        <taxon>Tracheophyta</taxon>
        <taxon>Spermatophyta</taxon>
        <taxon>Magnoliopsida</taxon>
        <taxon>Proteales</taxon>
        <taxon>Nelumbonaceae</taxon>
        <taxon>Nelumbo</taxon>
    </lineage>
</organism>
<evidence type="ECO:0000256" key="9">
    <source>
        <dbReference type="PROSITE-ProRule" id="PRU00175"/>
    </source>
</evidence>
<dbReference type="InterPro" id="IPR019787">
    <property type="entry name" value="Znf_PHD-finger"/>
</dbReference>
<evidence type="ECO:0000256" key="7">
    <source>
        <dbReference type="ARBA" id="ARBA00023163"/>
    </source>
</evidence>
<sequence>MAFHVACPITCRKICFCTLGFPQKLQSEKGRKDFLEEVFRVEDFLRDPWSLRAREKGTVQVVVPRIIVPTVAVTSVADGLGGGDGDGEEILSAQNKRAALQKRAVAASLAAEDYARRFETGNLADASKENAWNLDGENQNSSNTKVMCRLCFQGENEGSERATKMLPCKICNKKYHRNCLKSWAQHRDLFHWSSWTCPSCRICEVCRRTGDPNKFMFCKRCDGAYHCYCQQPPHKNVSAGPYLCPKHTRCHSCRSNVSGSGLSTRWFLGYTFCDACGRLFVKGNYCPICLKVYRDSELTPMVCCDDCQKWVHLQCDGISDEKYLQFQTDKNLYYKCAACRGDCYKVGKKPEEAIPELWRRRDEADREEIAGLRAAVGLPTQEEIFSISPFSDDEESGPVILKNEYGRSLRFSVKGLVDKASKNTKEHGKKYSNQKYVKKKGYHLLKTEGHQSFDTQHDAQSLENSMDEERDDQIRSYRNEGSDASLSPAGIIVDDKERCSINQPGNVKHNFIEDTMVNNKDRASRVIQISSGKPHGMEEDMGKYASKSETKGKKLVIHLGARNRTVTGSPRSEASSCHKEQDVTSNGNEETSQQKANGKKYMIDGQDGVARFVDGRGEKLGTTNLKGLRGREGSLIKLGKFKSDVSDTDLNISRGNSRDGYQSSSLEKTHVLLCKNDTEGNSAMAEPVAEATTLRDDDAFLRKHSKGTLNKHGEICNNSTLTPSISDSLTKDPKPLLKLKFKNPYLDNRSSWVPQGEEEKSFIKGQRSKRKRPSPSTEKALVREDGKEFRQENPINEVMDANWILKKLGKDAIGKRVEVHQPSDNSWHKGVVTDVTESTSSLTVHLDDGRARTLDLGKQGVRFVSQKQKRSRT</sequence>
<feature type="domain" description="PHD-type" evidence="11">
    <location>
        <begin position="283"/>
        <end position="342"/>
    </location>
</feature>
<reference evidence="13 14" key="1">
    <citation type="journal article" date="2020" name="Mol. Biol. Evol.">
        <title>Distinct Expression and Methylation Patterns for Genes with Different Fates following a Single Whole-Genome Duplication in Flowering Plants.</title>
        <authorList>
            <person name="Shi T."/>
            <person name="Rahmani R.S."/>
            <person name="Gugger P.F."/>
            <person name="Wang M."/>
            <person name="Li H."/>
            <person name="Zhang Y."/>
            <person name="Li Z."/>
            <person name="Wang Q."/>
            <person name="Van de Peer Y."/>
            <person name="Marchal K."/>
            <person name="Chen J."/>
        </authorList>
    </citation>
    <scope>NUCLEOTIDE SEQUENCE [LARGE SCALE GENOMIC DNA]</scope>
    <source>
        <tissue evidence="13">Leaf</tissue>
    </source>
</reference>
<evidence type="ECO:0000256" key="2">
    <source>
        <dbReference type="ARBA" id="ARBA00022723"/>
    </source>
</evidence>
<proteinExistence type="predicted"/>
<evidence type="ECO:0000256" key="5">
    <source>
        <dbReference type="ARBA" id="ARBA00022833"/>
    </source>
</evidence>
<dbReference type="PROSITE" id="PS50016">
    <property type="entry name" value="ZF_PHD_2"/>
    <property type="match status" value="2"/>
</dbReference>
<feature type="domain" description="PHD-type" evidence="11">
    <location>
        <begin position="145"/>
        <end position="203"/>
    </location>
</feature>
<evidence type="ECO:0000256" key="8">
    <source>
        <dbReference type="ARBA" id="ARBA00023242"/>
    </source>
</evidence>
<dbReference type="GO" id="GO:0008270">
    <property type="term" value="F:zinc ion binding"/>
    <property type="evidence" value="ECO:0007669"/>
    <property type="project" value="UniProtKB-KW"/>
</dbReference>
<dbReference type="FunFam" id="3.30.40.10:FF:000638">
    <property type="entry name" value="PHD finger family protein"/>
    <property type="match status" value="1"/>
</dbReference>
<gene>
    <name evidence="13" type="ORF">HUJ06_031185</name>
</gene>
<feature type="region of interest" description="Disordered" evidence="10">
    <location>
        <begin position="562"/>
        <end position="599"/>
    </location>
</feature>
<dbReference type="AlphaFoldDB" id="A0A822YBA3"/>
<dbReference type="InterPro" id="IPR013083">
    <property type="entry name" value="Znf_RING/FYVE/PHD"/>
</dbReference>